<dbReference type="Pfam" id="PF01134">
    <property type="entry name" value="GIDA"/>
    <property type="match status" value="1"/>
</dbReference>
<evidence type="ECO:0000313" key="5">
    <source>
        <dbReference type="EMBL" id="KAG1796159.1"/>
    </source>
</evidence>
<dbReference type="PANTHER" id="PTHR11806:SF0">
    <property type="entry name" value="PROTEIN MTO1 HOMOLOG, MITOCHONDRIAL"/>
    <property type="match status" value="1"/>
</dbReference>
<reference evidence="5" key="1">
    <citation type="journal article" date="2020" name="New Phytol.">
        <title>Comparative genomics reveals dynamic genome evolution in host specialist ectomycorrhizal fungi.</title>
        <authorList>
            <person name="Lofgren L.A."/>
            <person name="Nguyen N.H."/>
            <person name="Vilgalys R."/>
            <person name="Ruytinx J."/>
            <person name="Liao H.L."/>
            <person name="Branco S."/>
            <person name="Kuo A."/>
            <person name="LaButti K."/>
            <person name="Lipzen A."/>
            <person name="Andreopoulos W."/>
            <person name="Pangilinan J."/>
            <person name="Riley R."/>
            <person name="Hundley H."/>
            <person name="Na H."/>
            <person name="Barry K."/>
            <person name="Grigoriev I.V."/>
            <person name="Stajich J.E."/>
            <person name="Kennedy P.G."/>
        </authorList>
    </citation>
    <scope>NUCLEOTIDE SEQUENCE</scope>
    <source>
        <strain evidence="5">MN1</strain>
    </source>
</reference>
<evidence type="ECO:0000259" key="4">
    <source>
        <dbReference type="Pfam" id="PF01134"/>
    </source>
</evidence>
<sequence length="138" mass="15131">MGRIADKAGIQFRMLNASKGAAVWGPRAQVDRKIYKRHMQDIIFSYTNLDVRAASVFDLVFDNSPCSSTSSSTWGTVTGVRLETGDVIRCSKVVVCTGTFLSGEIHIGMRRIPAGRIGEHHPQVFLHPSTQQGLNLDA</sequence>
<dbReference type="RefSeq" id="XP_041185317.1">
    <property type="nucleotide sequence ID" value="XM_041343347.1"/>
</dbReference>
<feature type="non-terminal residue" evidence="5">
    <location>
        <position position="138"/>
    </location>
</feature>
<keyword evidence="6" id="KW-1185">Reference proteome</keyword>
<evidence type="ECO:0000256" key="3">
    <source>
        <dbReference type="ARBA" id="ARBA00022827"/>
    </source>
</evidence>
<dbReference type="InterPro" id="IPR036188">
    <property type="entry name" value="FAD/NAD-bd_sf"/>
</dbReference>
<dbReference type="OrthoDB" id="3329at2759"/>
<gene>
    <name evidence="5" type="ORF">BJ212DRAFT_500787</name>
</gene>
<feature type="domain" description="MnmG N-terminal" evidence="4">
    <location>
        <begin position="1"/>
        <end position="121"/>
    </location>
</feature>
<dbReference type="InterPro" id="IPR040131">
    <property type="entry name" value="MnmG_N"/>
</dbReference>
<protein>
    <submittedName>
        <fullName evidence="5">Glucose inhibited division protein A-domain-containing protein</fullName>
    </submittedName>
</protein>
<keyword evidence="3" id="KW-0274">FAD</keyword>
<comment type="caution">
    <text evidence="5">The sequence shown here is derived from an EMBL/GenBank/DDBJ whole genome shotgun (WGS) entry which is preliminary data.</text>
</comment>
<dbReference type="AlphaFoldDB" id="A0A9P7AT61"/>
<dbReference type="GO" id="GO:0050660">
    <property type="term" value="F:flavin adenine dinucleotide binding"/>
    <property type="evidence" value="ECO:0007669"/>
    <property type="project" value="InterPro"/>
</dbReference>
<dbReference type="EMBL" id="JABBWG010000280">
    <property type="protein sequence ID" value="KAG1796159.1"/>
    <property type="molecule type" value="Genomic_DNA"/>
</dbReference>
<evidence type="ECO:0000256" key="2">
    <source>
        <dbReference type="ARBA" id="ARBA00022630"/>
    </source>
</evidence>
<comment type="cofactor">
    <cofactor evidence="1">
        <name>FAD</name>
        <dbReference type="ChEBI" id="CHEBI:57692"/>
    </cofactor>
</comment>
<organism evidence="5 6">
    <name type="scientific">Suillus subaureus</name>
    <dbReference type="NCBI Taxonomy" id="48587"/>
    <lineage>
        <taxon>Eukaryota</taxon>
        <taxon>Fungi</taxon>
        <taxon>Dikarya</taxon>
        <taxon>Basidiomycota</taxon>
        <taxon>Agaricomycotina</taxon>
        <taxon>Agaricomycetes</taxon>
        <taxon>Agaricomycetidae</taxon>
        <taxon>Boletales</taxon>
        <taxon>Suillineae</taxon>
        <taxon>Suillaceae</taxon>
        <taxon>Suillus</taxon>
    </lineage>
</organism>
<name>A0A9P7AT61_9AGAM</name>
<evidence type="ECO:0000256" key="1">
    <source>
        <dbReference type="ARBA" id="ARBA00001974"/>
    </source>
</evidence>
<evidence type="ECO:0000313" key="6">
    <source>
        <dbReference type="Proteomes" id="UP000807769"/>
    </source>
</evidence>
<dbReference type="GO" id="GO:0030488">
    <property type="term" value="P:tRNA methylation"/>
    <property type="evidence" value="ECO:0007669"/>
    <property type="project" value="TreeGrafter"/>
</dbReference>
<keyword evidence="2" id="KW-0285">Flavoprotein</keyword>
<dbReference type="Proteomes" id="UP000807769">
    <property type="component" value="Unassembled WGS sequence"/>
</dbReference>
<dbReference type="GeneID" id="64637363"/>
<dbReference type="PANTHER" id="PTHR11806">
    <property type="entry name" value="GLUCOSE INHIBITED DIVISION PROTEIN A"/>
    <property type="match status" value="1"/>
</dbReference>
<dbReference type="SUPFAM" id="SSF51905">
    <property type="entry name" value="FAD/NAD(P)-binding domain"/>
    <property type="match status" value="1"/>
</dbReference>
<dbReference type="Gene3D" id="3.50.50.60">
    <property type="entry name" value="FAD/NAD(P)-binding domain"/>
    <property type="match status" value="1"/>
</dbReference>
<accession>A0A9P7AT61</accession>
<proteinExistence type="predicted"/>
<dbReference type="InterPro" id="IPR002218">
    <property type="entry name" value="MnmG-rel"/>
</dbReference>
<dbReference type="GO" id="GO:0002098">
    <property type="term" value="P:tRNA wobble uridine modification"/>
    <property type="evidence" value="ECO:0007669"/>
    <property type="project" value="TreeGrafter"/>
</dbReference>